<dbReference type="eggNOG" id="ENOG5033Y8T">
    <property type="taxonomic scope" value="Bacteria"/>
</dbReference>
<proteinExistence type="predicted"/>
<sequence length="182" mass="20465">MEMVALLKSIDGVVHGGKAIVSADNSIIVAMVQEALRHGRTATFYVSPEQGQAVMRWYWTPGRVKEIGMEPVSKEERARIESELGFKCAGTWFSNRLECTCGAVYGMFEFMQQGLREHDRDWIKAVLDLKNTAVLRINPSLDAFCPQCNQLFIHGHWYEMKKSDGTLIYGCCKGEIPGTILT</sequence>
<accession>Q022R0</accession>
<protein>
    <submittedName>
        <fullName evidence="1">Uncharacterized protein</fullName>
    </submittedName>
</protein>
<dbReference type="InParanoid" id="Q022R0"/>
<evidence type="ECO:0000313" key="1">
    <source>
        <dbReference type="EMBL" id="ABJ84040.1"/>
    </source>
</evidence>
<dbReference type="EMBL" id="CP000473">
    <property type="protein sequence ID" value="ABJ84040.1"/>
    <property type="molecule type" value="Genomic_DNA"/>
</dbReference>
<dbReference type="KEGG" id="sus:Acid_3061"/>
<dbReference type="HOGENOM" id="CLU_1544535_0_0_0"/>
<dbReference type="AlphaFoldDB" id="Q022R0"/>
<dbReference type="STRING" id="234267.Acid_3061"/>
<organism evidence="1">
    <name type="scientific">Solibacter usitatus (strain Ellin6076)</name>
    <dbReference type="NCBI Taxonomy" id="234267"/>
    <lineage>
        <taxon>Bacteria</taxon>
        <taxon>Pseudomonadati</taxon>
        <taxon>Acidobacteriota</taxon>
        <taxon>Terriglobia</taxon>
        <taxon>Bryobacterales</taxon>
        <taxon>Solibacteraceae</taxon>
        <taxon>Candidatus Solibacter</taxon>
    </lineage>
</organism>
<reference evidence="1" key="1">
    <citation type="submission" date="2006-10" db="EMBL/GenBank/DDBJ databases">
        <title>Complete sequence of Solibacter usitatus Ellin6076.</title>
        <authorList>
            <consortium name="US DOE Joint Genome Institute"/>
            <person name="Copeland A."/>
            <person name="Lucas S."/>
            <person name="Lapidus A."/>
            <person name="Barry K."/>
            <person name="Detter J.C."/>
            <person name="Glavina del Rio T."/>
            <person name="Hammon N."/>
            <person name="Israni S."/>
            <person name="Dalin E."/>
            <person name="Tice H."/>
            <person name="Pitluck S."/>
            <person name="Thompson L.S."/>
            <person name="Brettin T."/>
            <person name="Bruce D."/>
            <person name="Han C."/>
            <person name="Tapia R."/>
            <person name="Gilna P."/>
            <person name="Schmutz J."/>
            <person name="Larimer F."/>
            <person name="Land M."/>
            <person name="Hauser L."/>
            <person name="Kyrpides N."/>
            <person name="Mikhailova N."/>
            <person name="Janssen P.H."/>
            <person name="Kuske C.R."/>
            <person name="Richardson P."/>
        </authorList>
    </citation>
    <scope>NUCLEOTIDE SEQUENCE</scope>
    <source>
        <strain evidence="1">Ellin6076</strain>
    </source>
</reference>
<name>Q022R0_SOLUE</name>
<gene>
    <name evidence="1" type="ordered locus">Acid_3061</name>
</gene>